<evidence type="ECO:0000313" key="2">
    <source>
        <dbReference type="Proteomes" id="UP001054945"/>
    </source>
</evidence>
<sequence length="89" mass="10722">MPNFLCSFLEEWRLKSSLSLMPKIWHSLVFKNVWNLNIGEWNSYKLYPTFYILSPRMGNEIYTELSAKGMHSYHSCPRMPVAEKYLHYR</sequence>
<proteinExistence type="predicted"/>
<accession>A0AAV4M4E4</accession>
<name>A0AAV4M4E4_CAEEX</name>
<dbReference type="AlphaFoldDB" id="A0AAV4M4E4"/>
<gene>
    <name evidence="1" type="ORF">CEXT_293971</name>
</gene>
<evidence type="ECO:0000313" key="1">
    <source>
        <dbReference type="EMBL" id="GIX67321.1"/>
    </source>
</evidence>
<dbReference type="EMBL" id="BPLR01019391">
    <property type="protein sequence ID" value="GIX67321.1"/>
    <property type="molecule type" value="Genomic_DNA"/>
</dbReference>
<organism evidence="1 2">
    <name type="scientific">Caerostris extrusa</name>
    <name type="common">Bark spider</name>
    <name type="synonym">Caerostris bankana</name>
    <dbReference type="NCBI Taxonomy" id="172846"/>
    <lineage>
        <taxon>Eukaryota</taxon>
        <taxon>Metazoa</taxon>
        <taxon>Ecdysozoa</taxon>
        <taxon>Arthropoda</taxon>
        <taxon>Chelicerata</taxon>
        <taxon>Arachnida</taxon>
        <taxon>Araneae</taxon>
        <taxon>Araneomorphae</taxon>
        <taxon>Entelegynae</taxon>
        <taxon>Araneoidea</taxon>
        <taxon>Araneidae</taxon>
        <taxon>Caerostris</taxon>
    </lineage>
</organism>
<reference evidence="1 2" key="1">
    <citation type="submission" date="2021-06" db="EMBL/GenBank/DDBJ databases">
        <title>Caerostris extrusa draft genome.</title>
        <authorList>
            <person name="Kono N."/>
            <person name="Arakawa K."/>
        </authorList>
    </citation>
    <scope>NUCLEOTIDE SEQUENCE [LARGE SCALE GENOMIC DNA]</scope>
</reference>
<dbReference type="Proteomes" id="UP001054945">
    <property type="component" value="Unassembled WGS sequence"/>
</dbReference>
<keyword evidence="2" id="KW-1185">Reference proteome</keyword>
<protein>
    <submittedName>
        <fullName evidence="1">Uncharacterized protein</fullName>
    </submittedName>
</protein>
<comment type="caution">
    <text evidence="1">The sequence shown here is derived from an EMBL/GenBank/DDBJ whole genome shotgun (WGS) entry which is preliminary data.</text>
</comment>